<dbReference type="InterPro" id="IPR003004">
    <property type="entry name" value="GspF/PilC"/>
</dbReference>
<dbReference type="InterPro" id="IPR042094">
    <property type="entry name" value="T2SS_GspF_sf"/>
</dbReference>
<evidence type="ECO:0000256" key="8">
    <source>
        <dbReference type="SAM" id="Phobius"/>
    </source>
</evidence>
<keyword evidence="7 8" id="KW-0472">Membrane</keyword>
<comment type="similarity">
    <text evidence="2">Belongs to the GSP F family.</text>
</comment>
<evidence type="ECO:0000256" key="2">
    <source>
        <dbReference type="ARBA" id="ARBA00005745"/>
    </source>
</evidence>
<feature type="transmembrane region" description="Helical" evidence="8">
    <location>
        <begin position="220"/>
        <end position="243"/>
    </location>
</feature>
<comment type="caution">
    <text evidence="10">The sequence shown here is derived from an EMBL/GenBank/DDBJ whole genome shotgun (WGS) entry which is preliminary data.</text>
</comment>
<dbReference type="FunFam" id="1.20.81.30:FF:000001">
    <property type="entry name" value="Type II secretion system protein F"/>
    <property type="match status" value="1"/>
</dbReference>
<feature type="transmembrane region" description="Helical" evidence="8">
    <location>
        <begin position="378"/>
        <end position="399"/>
    </location>
</feature>
<evidence type="ECO:0000256" key="6">
    <source>
        <dbReference type="ARBA" id="ARBA00022989"/>
    </source>
</evidence>
<organism evidence="10 11">
    <name type="scientific">Candidatus Vogelbacteria bacterium CG10_big_fil_rev_8_21_14_0_10_49_38</name>
    <dbReference type="NCBI Taxonomy" id="1975043"/>
    <lineage>
        <taxon>Bacteria</taxon>
        <taxon>Candidatus Vogeliibacteriota</taxon>
    </lineage>
</organism>
<keyword evidence="6 8" id="KW-1133">Transmembrane helix</keyword>
<dbReference type="Proteomes" id="UP000230431">
    <property type="component" value="Unassembled WGS sequence"/>
</dbReference>
<evidence type="ECO:0000256" key="7">
    <source>
        <dbReference type="ARBA" id="ARBA00023136"/>
    </source>
</evidence>
<evidence type="ECO:0000313" key="10">
    <source>
        <dbReference type="EMBL" id="PIR46421.1"/>
    </source>
</evidence>
<feature type="transmembrane region" description="Helical" evidence="8">
    <location>
        <begin position="171"/>
        <end position="200"/>
    </location>
</feature>
<dbReference type="Pfam" id="PF00482">
    <property type="entry name" value="T2SSF"/>
    <property type="match status" value="2"/>
</dbReference>
<reference evidence="10 11" key="1">
    <citation type="submission" date="2017-09" db="EMBL/GenBank/DDBJ databases">
        <title>Depth-based differentiation of microbial function through sediment-hosted aquifers and enrichment of novel symbionts in the deep terrestrial subsurface.</title>
        <authorList>
            <person name="Probst A.J."/>
            <person name="Ladd B."/>
            <person name="Jarett J.K."/>
            <person name="Geller-Mcgrath D.E."/>
            <person name="Sieber C.M."/>
            <person name="Emerson J.B."/>
            <person name="Anantharaman K."/>
            <person name="Thomas B.C."/>
            <person name="Malmstrom R."/>
            <person name="Stieglmeier M."/>
            <person name="Klingl A."/>
            <person name="Woyke T."/>
            <person name="Ryan C.M."/>
            <person name="Banfield J.F."/>
        </authorList>
    </citation>
    <scope>NUCLEOTIDE SEQUENCE [LARGE SCALE GENOMIC DNA]</scope>
    <source>
        <strain evidence="10">CG10_big_fil_rev_8_21_14_0_10_49_38</strain>
    </source>
</reference>
<evidence type="ECO:0000256" key="1">
    <source>
        <dbReference type="ARBA" id="ARBA00004429"/>
    </source>
</evidence>
<keyword evidence="3" id="KW-1003">Cell membrane</keyword>
<dbReference type="EMBL" id="PCYK01000003">
    <property type="protein sequence ID" value="PIR46421.1"/>
    <property type="molecule type" value="Genomic_DNA"/>
</dbReference>
<protein>
    <recommendedName>
        <fullName evidence="9">Type II secretion system protein GspF domain-containing protein</fullName>
    </recommendedName>
</protein>
<evidence type="ECO:0000256" key="4">
    <source>
        <dbReference type="ARBA" id="ARBA00022519"/>
    </source>
</evidence>
<dbReference type="PANTHER" id="PTHR30012">
    <property type="entry name" value="GENERAL SECRETION PATHWAY PROTEIN"/>
    <property type="match status" value="1"/>
</dbReference>
<evidence type="ECO:0000256" key="5">
    <source>
        <dbReference type="ARBA" id="ARBA00022692"/>
    </source>
</evidence>
<keyword evidence="4" id="KW-0997">Cell inner membrane</keyword>
<dbReference type="GO" id="GO:0005886">
    <property type="term" value="C:plasma membrane"/>
    <property type="evidence" value="ECO:0007669"/>
    <property type="project" value="UniProtKB-SubCell"/>
</dbReference>
<gene>
    <name evidence="10" type="ORF">COV08_00615</name>
</gene>
<dbReference type="PRINTS" id="PR00812">
    <property type="entry name" value="BCTERIALGSPF"/>
</dbReference>
<accession>A0A2H0RIN4</accession>
<evidence type="ECO:0000313" key="11">
    <source>
        <dbReference type="Proteomes" id="UP000230431"/>
    </source>
</evidence>
<evidence type="ECO:0000256" key="3">
    <source>
        <dbReference type="ARBA" id="ARBA00022475"/>
    </source>
</evidence>
<dbReference type="InterPro" id="IPR018076">
    <property type="entry name" value="T2SS_GspF_dom"/>
</dbReference>
<comment type="subcellular location">
    <subcellularLocation>
        <location evidence="1">Cell inner membrane</location>
        <topology evidence="1">Multi-pass membrane protein</topology>
    </subcellularLocation>
</comment>
<keyword evidence="5 8" id="KW-0812">Transmembrane</keyword>
<dbReference type="AlphaFoldDB" id="A0A2H0RIN4"/>
<dbReference type="Gene3D" id="1.20.81.30">
    <property type="entry name" value="Type II secretion system (T2SS), domain F"/>
    <property type="match status" value="2"/>
</dbReference>
<feature type="domain" description="Type II secretion system protein GspF" evidence="9">
    <location>
        <begin position="275"/>
        <end position="397"/>
    </location>
</feature>
<evidence type="ECO:0000259" key="9">
    <source>
        <dbReference type="Pfam" id="PF00482"/>
    </source>
</evidence>
<dbReference type="PANTHER" id="PTHR30012:SF0">
    <property type="entry name" value="TYPE II SECRETION SYSTEM PROTEIN F-RELATED"/>
    <property type="match status" value="1"/>
</dbReference>
<sequence length="405" mass="44508">MSNFYYRAKKMSGQEVSGTREAPDRFTLARELRGEGLVVVNAFEKPAGGARRWLSWSISFGRVKTKDLIIFTNNLGSMLSAGLSLSRALSVLSRQTGNKYFKRTIIEIEERIGKGGSLSQSLAAYSKIFPDFFVAMVASAEESGKLAEALKLVGEQLEKSYGLQRKIMGALLYPAVIVMAIAIVGALMMIFLIPTLSATFKELNVPLPLSTRLVISLSDFLVNHILSVSLSIVAVLSYLIYFLRTKRGRRLISWTMLRLPFIKDLTRQANSATVLRSLSSLISAGVSMTRTIEVTIKVVQNQYYQEVLTEALGKIQKGLPLSNVLTAHQNLFPIFAGEMAAVGEETGRLADLLLKGAEFFEDEVNQVTKNLSTIIEPLLMIIIGIAVGFFAVSMIGPMYSLSNAI</sequence>
<name>A0A2H0RIN4_9BACT</name>
<feature type="domain" description="Type II secretion system protein GspF" evidence="9">
    <location>
        <begin position="71"/>
        <end position="194"/>
    </location>
</feature>
<proteinExistence type="inferred from homology"/>